<dbReference type="RefSeq" id="WP_089797473.1">
    <property type="nucleotide sequence ID" value="NZ_FPBP01000019.1"/>
</dbReference>
<protein>
    <submittedName>
        <fullName evidence="6">Uncharacterized conserved protein</fullName>
    </submittedName>
</protein>
<dbReference type="Gene3D" id="3.90.1590.10">
    <property type="entry name" value="glutathione-dependent formaldehyde- activating enzyme (gfa)"/>
    <property type="match status" value="1"/>
</dbReference>
<accession>A0A1I7KFG1</accession>
<dbReference type="InterPro" id="IPR011057">
    <property type="entry name" value="Mss4-like_sf"/>
</dbReference>
<dbReference type="STRING" id="463301.SAMN04487955_11914"/>
<organism evidence="6 7">
    <name type="scientific">Halomonas korlensis</name>
    <dbReference type="NCBI Taxonomy" id="463301"/>
    <lineage>
        <taxon>Bacteria</taxon>
        <taxon>Pseudomonadati</taxon>
        <taxon>Pseudomonadota</taxon>
        <taxon>Gammaproteobacteria</taxon>
        <taxon>Oceanospirillales</taxon>
        <taxon>Halomonadaceae</taxon>
        <taxon>Halomonas</taxon>
    </lineage>
</organism>
<dbReference type="GO" id="GO:0016846">
    <property type="term" value="F:carbon-sulfur lyase activity"/>
    <property type="evidence" value="ECO:0007669"/>
    <property type="project" value="InterPro"/>
</dbReference>
<proteinExistence type="inferred from homology"/>
<dbReference type="PROSITE" id="PS51891">
    <property type="entry name" value="CENP_V_GFA"/>
    <property type="match status" value="1"/>
</dbReference>
<gene>
    <name evidence="6" type="ORF">SAMN04487955_11914</name>
</gene>
<evidence type="ECO:0000313" key="7">
    <source>
        <dbReference type="Proteomes" id="UP000198693"/>
    </source>
</evidence>
<evidence type="ECO:0000256" key="1">
    <source>
        <dbReference type="ARBA" id="ARBA00005495"/>
    </source>
</evidence>
<keyword evidence="7" id="KW-1185">Reference proteome</keyword>
<dbReference type="PANTHER" id="PTHR33337">
    <property type="entry name" value="GFA DOMAIN-CONTAINING PROTEIN"/>
    <property type="match status" value="1"/>
</dbReference>
<dbReference type="GO" id="GO:0046872">
    <property type="term" value="F:metal ion binding"/>
    <property type="evidence" value="ECO:0007669"/>
    <property type="project" value="UniProtKB-KW"/>
</dbReference>
<feature type="domain" description="CENP-V/GFA" evidence="5">
    <location>
        <begin position="7"/>
        <end position="120"/>
    </location>
</feature>
<name>A0A1I7KFG1_9GAMM</name>
<evidence type="ECO:0000259" key="5">
    <source>
        <dbReference type="PROSITE" id="PS51891"/>
    </source>
</evidence>
<evidence type="ECO:0000256" key="3">
    <source>
        <dbReference type="ARBA" id="ARBA00022833"/>
    </source>
</evidence>
<reference evidence="7" key="1">
    <citation type="submission" date="2016-10" db="EMBL/GenBank/DDBJ databases">
        <authorList>
            <person name="Varghese N."/>
            <person name="Submissions S."/>
        </authorList>
    </citation>
    <scope>NUCLEOTIDE SEQUENCE [LARGE SCALE GENOMIC DNA]</scope>
    <source>
        <strain evidence="7">CGMCC 1.6981</strain>
    </source>
</reference>
<dbReference type="EMBL" id="FPBP01000019">
    <property type="protein sequence ID" value="SFU96104.1"/>
    <property type="molecule type" value="Genomic_DNA"/>
</dbReference>
<dbReference type="SUPFAM" id="SSF51316">
    <property type="entry name" value="Mss4-like"/>
    <property type="match status" value="1"/>
</dbReference>
<evidence type="ECO:0000313" key="6">
    <source>
        <dbReference type="EMBL" id="SFU96104.1"/>
    </source>
</evidence>
<sequence length="141" mass="15582">MDDLMTASGHCLCGAVRVSIRVNRQNVAACHCRMCRTWGGGPLLALETVSEAQIEGEENVTFYTSSDIAERGFCRRCGTHLFYRLKADGQYAIPAGLVDGGEAWTFDTQVFIDEKPSWYAFANSTRDLTGRDVIEAYTKGN</sequence>
<keyword evidence="4" id="KW-0456">Lyase</keyword>
<evidence type="ECO:0000256" key="2">
    <source>
        <dbReference type="ARBA" id="ARBA00022723"/>
    </source>
</evidence>
<dbReference type="InterPro" id="IPR006913">
    <property type="entry name" value="CENP-V/GFA"/>
</dbReference>
<dbReference type="OrthoDB" id="4188830at2"/>
<dbReference type="PANTHER" id="PTHR33337:SF40">
    <property type="entry name" value="CENP-V_GFA DOMAIN-CONTAINING PROTEIN-RELATED"/>
    <property type="match status" value="1"/>
</dbReference>
<keyword evidence="2" id="KW-0479">Metal-binding</keyword>
<dbReference type="Proteomes" id="UP000198693">
    <property type="component" value="Unassembled WGS sequence"/>
</dbReference>
<dbReference type="AlphaFoldDB" id="A0A1I7KFG1"/>
<keyword evidence="3" id="KW-0862">Zinc</keyword>
<comment type="similarity">
    <text evidence="1">Belongs to the Gfa family.</text>
</comment>
<evidence type="ECO:0000256" key="4">
    <source>
        <dbReference type="ARBA" id="ARBA00023239"/>
    </source>
</evidence>
<dbReference type="Pfam" id="PF04828">
    <property type="entry name" value="GFA"/>
    <property type="match status" value="1"/>
</dbReference>